<comment type="similarity">
    <text evidence="2">Belongs to the LOB domain-containing protein family.</text>
</comment>
<evidence type="ECO:0000313" key="7">
    <source>
        <dbReference type="Proteomes" id="UP000265520"/>
    </source>
</evidence>
<proteinExistence type="inferred from homology"/>
<evidence type="ECO:0000256" key="2">
    <source>
        <dbReference type="ARBA" id="ARBA00005474"/>
    </source>
</evidence>
<accession>A0A392T2H8</accession>
<dbReference type="PANTHER" id="PTHR31301:SF83">
    <property type="entry name" value="PROTEIN ASYMMETRIC LEAVES 2"/>
    <property type="match status" value="1"/>
</dbReference>
<dbReference type="Pfam" id="PF03195">
    <property type="entry name" value="LOB"/>
    <property type="match status" value="1"/>
</dbReference>
<evidence type="ECO:0000256" key="3">
    <source>
        <dbReference type="ARBA" id="ARBA00022473"/>
    </source>
</evidence>
<keyword evidence="3" id="KW-0217">Developmental protein</keyword>
<evidence type="ECO:0000313" key="6">
    <source>
        <dbReference type="EMBL" id="MCI55239.1"/>
    </source>
</evidence>
<comment type="subcellular location">
    <subcellularLocation>
        <location evidence="1">Nucleus</location>
    </subcellularLocation>
</comment>
<feature type="domain" description="LOB" evidence="5">
    <location>
        <begin position="8"/>
        <end position="59"/>
    </location>
</feature>
<protein>
    <submittedName>
        <fullName evidence="6">LOB domain-containing protein</fullName>
    </submittedName>
</protein>
<comment type="caution">
    <text evidence="6">The sequence shown here is derived from an EMBL/GenBank/DDBJ whole genome shotgun (WGS) entry which is preliminary data.</text>
</comment>
<keyword evidence="7" id="KW-1185">Reference proteome</keyword>
<evidence type="ECO:0000256" key="1">
    <source>
        <dbReference type="ARBA" id="ARBA00004123"/>
    </source>
</evidence>
<dbReference type="PROSITE" id="PS50891">
    <property type="entry name" value="LOB"/>
    <property type="match status" value="1"/>
</dbReference>
<name>A0A392T2H8_9FABA</name>
<dbReference type="Proteomes" id="UP000265520">
    <property type="component" value="Unassembled WGS sequence"/>
</dbReference>
<dbReference type="InterPro" id="IPR004883">
    <property type="entry name" value="LOB"/>
</dbReference>
<organism evidence="6 7">
    <name type="scientific">Trifolium medium</name>
    <dbReference type="NCBI Taxonomy" id="97028"/>
    <lineage>
        <taxon>Eukaryota</taxon>
        <taxon>Viridiplantae</taxon>
        <taxon>Streptophyta</taxon>
        <taxon>Embryophyta</taxon>
        <taxon>Tracheophyta</taxon>
        <taxon>Spermatophyta</taxon>
        <taxon>Magnoliopsida</taxon>
        <taxon>eudicotyledons</taxon>
        <taxon>Gunneridae</taxon>
        <taxon>Pentapetalae</taxon>
        <taxon>rosids</taxon>
        <taxon>fabids</taxon>
        <taxon>Fabales</taxon>
        <taxon>Fabaceae</taxon>
        <taxon>Papilionoideae</taxon>
        <taxon>50 kb inversion clade</taxon>
        <taxon>NPAAA clade</taxon>
        <taxon>Hologalegina</taxon>
        <taxon>IRL clade</taxon>
        <taxon>Trifolieae</taxon>
        <taxon>Trifolium</taxon>
    </lineage>
</organism>
<dbReference type="GO" id="GO:0005634">
    <property type="term" value="C:nucleus"/>
    <property type="evidence" value="ECO:0007669"/>
    <property type="project" value="UniProtKB-SubCell"/>
</dbReference>
<dbReference type="AlphaFoldDB" id="A0A392T2H8"/>
<evidence type="ECO:0000256" key="4">
    <source>
        <dbReference type="ARBA" id="ARBA00023242"/>
    </source>
</evidence>
<sequence length="59" mass="6509">MAGRGGGGSCAACKQRRKKCNQECIMKPHFPAGDTRWADIHQVFSNERLKAMMEAVGIE</sequence>
<dbReference type="PANTHER" id="PTHR31301">
    <property type="entry name" value="LOB DOMAIN-CONTAINING PROTEIN 4-RELATED"/>
    <property type="match status" value="1"/>
</dbReference>
<feature type="non-terminal residue" evidence="6">
    <location>
        <position position="59"/>
    </location>
</feature>
<evidence type="ECO:0000259" key="5">
    <source>
        <dbReference type="PROSITE" id="PS50891"/>
    </source>
</evidence>
<reference evidence="6 7" key="1">
    <citation type="journal article" date="2018" name="Front. Plant Sci.">
        <title>Red Clover (Trifolium pratense) and Zigzag Clover (T. medium) - A Picture of Genomic Similarities and Differences.</title>
        <authorList>
            <person name="Dluhosova J."/>
            <person name="Istvanek J."/>
            <person name="Nedelnik J."/>
            <person name="Repkova J."/>
        </authorList>
    </citation>
    <scope>NUCLEOTIDE SEQUENCE [LARGE SCALE GENOMIC DNA]</scope>
    <source>
        <strain evidence="7">cv. 10/8</strain>
        <tissue evidence="6">Leaf</tissue>
    </source>
</reference>
<dbReference type="EMBL" id="LXQA010492885">
    <property type="protein sequence ID" value="MCI55239.1"/>
    <property type="molecule type" value="Genomic_DNA"/>
</dbReference>
<keyword evidence="4" id="KW-0539">Nucleus</keyword>